<dbReference type="InterPro" id="IPR015377">
    <property type="entry name" value="Fumarylacetoacetase_N"/>
</dbReference>
<dbReference type="NCBIfam" id="TIGR01266">
    <property type="entry name" value="fum_ac_acetase"/>
    <property type="match status" value="1"/>
</dbReference>
<dbReference type="Gene3D" id="2.30.30.230">
    <property type="entry name" value="Fumarylacetoacetase, N-terminal domain"/>
    <property type="match status" value="1"/>
</dbReference>
<feature type="binding site" evidence="11">
    <location>
        <position position="150"/>
    </location>
    <ligand>
        <name>substrate</name>
    </ligand>
</feature>
<keyword evidence="9" id="KW-0828">Tyrosine catabolism</keyword>
<feature type="binding site" evidence="12">
    <location>
        <position position="261"/>
    </location>
    <ligand>
        <name>Mg(2+)</name>
        <dbReference type="ChEBI" id="CHEBI:18420"/>
    </ligand>
</feature>
<dbReference type="GO" id="GO:1902000">
    <property type="term" value="P:homogentisate catabolic process"/>
    <property type="evidence" value="ECO:0007669"/>
    <property type="project" value="TreeGrafter"/>
</dbReference>
<feature type="domain" description="Fumarylacetoacetase-like C-terminal" evidence="13">
    <location>
        <begin position="157"/>
        <end position="418"/>
    </location>
</feature>
<dbReference type="SUPFAM" id="SSF56529">
    <property type="entry name" value="FAH"/>
    <property type="match status" value="1"/>
</dbReference>
<dbReference type="InterPro" id="IPR011234">
    <property type="entry name" value="Fumarylacetoacetase-like_C"/>
</dbReference>
<evidence type="ECO:0000256" key="4">
    <source>
        <dbReference type="ARBA" id="ARBA00012094"/>
    </source>
</evidence>
<comment type="pathway">
    <text evidence="3">Amino-acid degradation; L-phenylalanine degradation; acetoacetate and fumarate from L-phenylalanine: step 6/6.</text>
</comment>
<evidence type="ECO:0000259" key="13">
    <source>
        <dbReference type="Pfam" id="PF01557"/>
    </source>
</evidence>
<reference evidence="15 16" key="1">
    <citation type="submission" date="2018-04" db="EMBL/GenBank/DDBJ databases">
        <title>Adhaeribacter sp. HMF7616 genome sequencing and assembly.</title>
        <authorList>
            <person name="Kang H."/>
            <person name="Kang J."/>
            <person name="Cha I."/>
            <person name="Kim H."/>
            <person name="Joh K."/>
        </authorList>
    </citation>
    <scope>NUCLEOTIDE SEQUENCE [LARGE SCALE GENOMIC DNA]</scope>
    <source>
        <strain evidence="15 16">HMF7616</strain>
    </source>
</reference>
<evidence type="ECO:0000256" key="11">
    <source>
        <dbReference type="PIRSR" id="PIRSR605959-2"/>
    </source>
</evidence>
<dbReference type="GO" id="GO:0004334">
    <property type="term" value="F:fumarylacetoacetase activity"/>
    <property type="evidence" value="ECO:0007669"/>
    <property type="project" value="UniProtKB-EC"/>
</dbReference>
<dbReference type="Proteomes" id="UP000253919">
    <property type="component" value="Unassembled WGS sequence"/>
</dbReference>
<dbReference type="InterPro" id="IPR005959">
    <property type="entry name" value="Fumarylacetoacetase"/>
</dbReference>
<keyword evidence="7 12" id="KW-0106">Calcium</keyword>
<evidence type="ECO:0000313" key="15">
    <source>
        <dbReference type="EMBL" id="RDC63772.1"/>
    </source>
</evidence>
<dbReference type="GO" id="GO:0006559">
    <property type="term" value="P:L-phenylalanine catabolic process"/>
    <property type="evidence" value="ECO:0007669"/>
    <property type="project" value="UniProtKB-UniPathway"/>
</dbReference>
<feature type="binding site" evidence="12">
    <location>
        <position position="207"/>
    </location>
    <ligand>
        <name>Ca(2+)</name>
        <dbReference type="ChEBI" id="CHEBI:29108"/>
    </ligand>
</feature>
<dbReference type="Gene3D" id="3.90.850.10">
    <property type="entry name" value="Fumarylacetoacetase-like, C-terminal domain"/>
    <property type="match status" value="1"/>
</dbReference>
<dbReference type="GO" id="GO:0046872">
    <property type="term" value="F:metal ion binding"/>
    <property type="evidence" value="ECO:0007669"/>
    <property type="project" value="UniProtKB-KW"/>
</dbReference>
<keyword evidence="10" id="KW-0585">Phenylalanine catabolism</keyword>
<comment type="cofactor">
    <cofactor evidence="2 12">
        <name>Mg(2+)</name>
        <dbReference type="ChEBI" id="CHEBI:18420"/>
    </cofactor>
</comment>
<dbReference type="Pfam" id="PF01557">
    <property type="entry name" value="FAA_hydrolase"/>
    <property type="match status" value="1"/>
</dbReference>
<dbReference type="Pfam" id="PF09298">
    <property type="entry name" value="FAA_hydrolase_N"/>
    <property type="match status" value="1"/>
</dbReference>
<evidence type="ECO:0000256" key="6">
    <source>
        <dbReference type="ARBA" id="ARBA00022801"/>
    </source>
</evidence>
<feature type="binding site" evidence="11">
    <location>
        <position position="357"/>
    </location>
    <ligand>
        <name>substrate</name>
    </ligand>
</feature>
<feature type="binding site" evidence="11">
    <location>
        <position position="248"/>
    </location>
    <ligand>
        <name>substrate</name>
    </ligand>
</feature>
<comment type="cofactor">
    <cofactor evidence="1 12">
        <name>Ca(2+)</name>
        <dbReference type="ChEBI" id="CHEBI:29108"/>
    </cofactor>
</comment>
<evidence type="ECO:0000256" key="9">
    <source>
        <dbReference type="ARBA" id="ARBA00022878"/>
    </source>
</evidence>
<dbReference type="UniPathway" id="UPA00139">
    <property type="reaction ID" value="UER00341"/>
</dbReference>
<proteinExistence type="predicted"/>
<name>A0A369QH63_9BACT</name>
<evidence type="ECO:0000256" key="8">
    <source>
        <dbReference type="ARBA" id="ARBA00022842"/>
    </source>
</evidence>
<evidence type="ECO:0000256" key="10">
    <source>
        <dbReference type="ARBA" id="ARBA00023232"/>
    </source>
</evidence>
<gene>
    <name evidence="15" type="primary">fahA</name>
    <name evidence="15" type="ORF">AHMF7616_02380</name>
</gene>
<feature type="binding site" evidence="12">
    <location>
        <position position="241"/>
    </location>
    <ligand>
        <name>Mg(2+)</name>
        <dbReference type="ChEBI" id="CHEBI:18420"/>
    </ligand>
</feature>
<dbReference type="SUPFAM" id="SSF63433">
    <property type="entry name" value="Fumarylacetoacetate hydrolase, FAH, N-terminal domain"/>
    <property type="match status" value="1"/>
</dbReference>
<organism evidence="15 16">
    <name type="scientific">Adhaeribacter pallidiroseus</name>
    <dbReference type="NCBI Taxonomy" id="2072847"/>
    <lineage>
        <taxon>Bacteria</taxon>
        <taxon>Pseudomonadati</taxon>
        <taxon>Bacteroidota</taxon>
        <taxon>Cytophagia</taxon>
        <taxon>Cytophagales</taxon>
        <taxon>Hymenobacteraceae</taxon>
        <taxon>Adhaeribacter</taxon>
    </lineage>
</organism>
<feature type="domain" description="Fumarylacetoacetase N-terminal" evidence="14">
    <location>
        <begin position="24"/>
        <end position="126"/>
    </location>
</feature>
<dbReference type="EC" id="3.7.1.2" evidence="4"/>
<feature type="binding site" evidence="12">
    <location>
        <position position="209"/>
    </location>
    <ligand>
        <name>Ca(2+)</name>
        <dbReference type="ChEBI" id="CHEBI:29108"/>
    </ligand>
</feature>
<evidence type="ECO:0000256" key="3">
    <source>
        <dbReference type="ARBA" id="ARBA00004782"/>
    </source>
</evidence>
<feature type="binding site" evidence="12">
    <location>
        <position position="241"/>
    </location>
    <ligand>
        <name>Ca(2+)</name>
        <dbReference type="ChEBI" id="CHEBI:29108"/>
    </ligand>
</feature>
<evidence type="ECO:0000256" key="5">
    <source>
        <dbReference type="ARBA" id="ARBA00022723"/>
    </source>
</evidence>
<dbReference type="PANTHER" id="PTHR43069">
    <property type="entry name" value="FUMARYLACETOACETASE"/>
    <property type="match status" value="1"/>
</dbReference>
<evidence type="ECO:0000313" key="16">
    <source>
        <dbReference type="Proteomes" id="UP000253919"/>
    </source>
</evidence>
<protein>
    <recommendedName>
        <fullName evidence="4">fumarylacetoacetase</fullName>
        <ecNumber evidence="4">3.7.1.2</ecNumber>
    </recommendedName>
</protein>
<dbReference type="AlphaFoldDB" id="A0A369QH63"/>
<evidence type="ECO:0000256" key="1">
    <source>
        <dbReference type="ARBA" id="ARBA00001913"/>
    </source>
</evidence>
<sequence>MLRANDPNLHSWIQISATSEFPIQNLPFGIFSVGDQDARVGVAIGDYILDLCVLGQEGLFELLDIDPTVFNRSFLNDFIALGQPIWRAVRERISVLLRNDNSEIRDNDALMHRCLVKQVDAHMHLPVKISNYTDFHTSLESATNVGLLFRDPENGLTPNWKHLPVGYHGRASSIVVSGTPIHRPKGQIKFKNSPLPTFMPTQQLDFELEIGFITGTNTALGTSISTAEAEEHIFGLVLFNDWSARDIQRWEQLPLGPFLGKSFASSISPWVVTLDALDSFRVAGSLQTPAVLPYLEYTGNKHLDINLKVYLQTSPEPSALISQTNTQYLYWTMNQLLAHQTSNGCNIEVGDLYASGTISGSEPDSYGSLLELTWNGSKPILLPNGTIRTYLEDGDTLIFKGYAEHNSVRVGFGELRTKILPAI</sequence>
<dbReference type="InterPro" id="IPR036462">
    <property type="entry name" value="Fumarylacetoacetase_N_sf"/>
</dbReference>
<keyword evidence="8 12" id="KW-0460">Magnesium</keyword>
<keyword evidence="6 15" id="KW-0378">Hydrolase</keyword>
<evidence type="ECO:0000256" key="12">
    <source>
        <dbReference type="PIRSR" id="PIRSR605959-3"/>
    </source>
</evidence>
<evidence type="ECO:0000256" key="2">
    <source>
        <dbReference type="ARBA" id="ARBA00001946"/>
    </source>
</evidence>
<evidence type="ECO:0000256" key="7">
    <source>
        <dbReference type="ARBA" id="ARBA00022837"/>
    </source>
</evidence>
<evidence type="ECO:0000259" key="14">
    <source>
        <dbReference type="Pfam" id="PF09298"/>
    </source>
</evidence>
<dbReference type="RefSeq" id="WP_115373017.1">
    <property type="nucleotide sequence ID" value="NZ_QASA01000001.1"/>
</dbReference>
<dbReference type="PANTHER" id="PTHR43069:SF2">
    <property type="entry name" value="FUMARYLACETOACETASE"/>
    <property type="match status" value="1"/>
</dbReference>
<dbReference type="OrthoDB" id="3766879at2"/>
<dbReference type="InterPro" id="IPR036663">
    <property type="entry name" value="Fumarylacetoacetase_C_sf"/>
</dbReference>
<feature type="binding site" evidence="12">
    <location>
        <position position="134"/>
    </location>
    <ligand>
        <name>Ca(2+)</name>
        <dbReference type="ChEBI" id="CHEBI:29108"/>
    </ligand>
</feature>
<dbReference type="GO" id="GO:0006572">
    <property type="term" value="P:L-tyrosine catabolic process"/>
    <property type="evidence" value="ECO:0007669"/>
    <property type="project" value="UniProtKB-KW"/>
</dbReference>
<keyword evidence="5 12" id="KW-0479">Metal-binding</keyword>
<dbReference type="EMBL" id="QASA01000001">
    <property type="protein sequence ID" value="RDC63772.1"/>
    <property type="molecule type" value="Genomic_DNA"/>
</dbReference>
<keyword evidence="16" id="KW-1185">Reference proteome</keyword>
<comment type="caution">
    <text evidence="15">The sequence shown here is derived from an EMBL/GenBank/DDBJ whole genome shotgun (WGS) entry which is preliminary data.</text>
</comment>
<accession>A0A369QH63</accession>
<feature type="binding site" evidence="12">
    <location>
        <position position="265"/>
    </location>
    <ligand>
        <name>Mg(2+)</name>
        <dbReference type="ChEBI" id="CHEBI:18420"/>
    </ligand>
</feature>